<dbReference type="InterPro" id="IPR009061">
    <property type="entry name" value="DNA-bd_dom_put_sf"/>
</dbReference>
<organism evidence="3 4">
    <name type="scientific">Staphylococcus hsinchuensis</name>
    <dbReference type="NCBI Taxonomy" id="3051183"/>
    <lineage>
        <taxon>Bacteria</taxon>
        <taxon>Bacillati</taxon>
        <taxon>Bacillota</taxon>
        <taxon>Bacilli</taxon>
        <taxon>Bacillales</taxon>
        <taxon>Staphylococcaceae</taxon>
        <taxon>Staphylococcus</taxon>
    </lineage>
</organism>
<dbReference type="InterPro" id="IPR047057">
    <property type="entry name" value="MerR_fam"/>
</dbReference>
<keyword evidence="4" id="KW-1185">Reference proteome</keyword>
<protein>
    <submittedName>
        <fullName evidence="3">MerR family transcriptional regulator</fullName>
    </submittedName>
</protein>
<evidence type="ECO:0000259" key="2">
    <source>
        <dbReference type="PROSITE" id="PS50937"/>
    </source>
</evidence>
<dbReference type="EMBL" id="CP128355">
    <property type="protein sequence ID" value="XAF70880.1"/>
    <property type="molecule type" value="Genomic_DNA"/>
</dbReference>
<dbReference type="Proteomes" id="UP001436297">
    <property type="component" value="Chromosome"/>
</dbReference>
<keyword evidence="1" id="KW-0238">DNA-binding</keyword>
<dbReference type="PRINTS" id="PR00040">
    <property type="entry name" value="HTHMERR"/>
</dbReference>
<gene>
    <name evidence="3" type="ORF">QQM35_01810</name>
</gene>
<dbReference type="Pfam" id="PF13411">
    <property type="entry name" value="MerR_1"/>
    <property type="match status" value="1"/>
</dbReference>
<feature type="domain" description="HTH merR-type" evidence="2">
    <location>
        <begin position="3"/>
        <end position="72"/>
    </location>
</feature>
<reference evidence="3 4" key="1">
    <citation type="journal article" date="2024" name="Pathogens">
        <title>Staphylococcus hsinchuensis sp. nov., Isolated from Soymilk.</title>
        <authorList>
            <person name="Wang Y.T."/>
            <person name="Lin Y.C."/>
            <person name="Hsieh Y.H."/>
            <person name="Lin Y.T."/>
            <person name="Hamada M."/>
            <person name="Chen C.C."/>
            <person name="Liou J.S."/>
            <person name="Lee A.Y."/>
            <person name="Zhang W.L."/>
            <person name="Chen Y.T."/>
            <person name="Huang C.H."/>
        </authorList>
    </citation>
    <scope>NUCLEOTIDE SEQUENCE [LARGE SCALE GENOMIC DNA]</scope>
    <source>
        <strain evidence="3 4">H164</strain>
    </source>
</reference>
<evidence type="ECO:0000313" key="4">
    <source>
        <dbReference type="Proteomes" id="UP001436297"/>
    </source>
</evidence>
<proteinExistence type="predicted"/>
<dbReference type="CDD" id="cd01106">
    <property type="entry name" value="HTH_TipAL-Mta"/>
    <property type="match status" value="1"/>
</dbReference>
<dbReference type="InterPro" id="IPR000551">
    <property type="entry name" value="MerR-type_HTH_dom"/>
</dbReference>
<dbReference type="RefSeq" id="WP_251517446.1">
    <property type="nucleotide sequence ID" value="NZ_CP128355.1"/>
</dbReference>
<dbReference type="Gene3D" id="1.10.1660.10">
    <property type="match status" value="1"/>
</dbReference>
<dbReference type="SMART" id="SM00422">
    <property type="entry name" value="HTH_MERR"/>
    <property type="match status" value="1"/>
</dbReference>
<dbReference type="PANTHER" id="PTHR30204">
    <property type="entry name" value="REDOX-CYCLING DRUG-SENSING TRANSCRIPTIONAL ACTIVATOR SOXR"/>
    <property type="match status" value="1"/>
</dbReference>
<sequence>MTTYQTGELAKSCNVSVRTVQYYDKEGLLQSNQQGNDQRRIFDEISKERLEIIIILKSLNFGLKDIKAILNDDNGLKVVRSLVTQQERLLEQKRDEIHETLKQIHKFKHYVGEDVEAPLPKIIETHQLMNDSATETRLLKCIGKRFIPLVLLQYSSLLVSILKQTWKPILYTFPLLFGGATYLANIIYKDLKYLCPHCQQIFKPSFTQWASAKHTPRTRQLTCTHCHTQSHCIPVVEGTH</sequence>
<accession>A0ABZ3EE60</accession>
<dbReference type="SUPFAM" id="SSF46955">
    <property type="entry name" value="Putative DNA-binding domain"/>
    <property type="match status" value="1"/>
</dbReference>
<dbReference type="PROSITE" id="PS50937">
    <property type="entry name" value="HTH_MERR_2"/>
    <property type="match status" value="1"/>
</dbReference>
<evidence type="ECO:0000256" key="1">
    <source>
        <dbReference type="ARBA" id="ARBA00023125"/>
    </source>
</evidence>
<dbReference type="PANTHER" id="PTHR30204:SF96">
    <property type="entry name" value="CHROMOSOME-ANCHORING PROTEIN RACA"/>
    <property type="match status" value="1"/>
</dbReference>
<name>A0ABZ3EE60_9STAP</name>
<evidence type="ECO:0000313" key="3">
    <source>
        <dbReference type="EMBL" id="XAF70880.1"/>
    </source>
</evidence>